<evidence type="ECO:0000256" key="10">
    <source>
        <dbReference type="ARBA" id="ARBA00039924"/>
    </source>
</evidence>
<dbReference type="FunFam" id="3.40.50.410:FF:000013">
    <property type="entry name" value="inter-alpha-trypsin inhibitor heavy chain H2"/>
    <property type="match status" value="1"/>
</dbReference>
<gene>
    <name evidence="14" type="ORF">Q5P01_002001</name>
</gene>
<evidence type="ECO:0000256" key="1">
    <source>
        <dbReference type="ARBA" id="ARBA00004613"/>
    </source>
</evidence>
<accession>A0AA88NSF7</accession>
<dbReference type="GO" id="GO:0005576">
    <property type="term" value="C:extracellular region"/>
    <property type="evidence" value="ECO:0007669"/>
    <property type="project" value="UniProtKB-SubCell"/>
</dbReference>
<evidence type="ECO:0000256" key="9">
    <source>
        <dbReference type="ARBA" id="ARBA00037051"/>
    </source>
</evidence>
<dbReference type="Pfam" id="PF06668">
    <property type="entry name" value="ITI_HC_C"/>
    <property type="match status" value="1"/>
</dbReference>
<dbReference type="EMBL" id="JAUPFM010000001">
    <property type="protein sequence ID" value="KAK2862468.1"/>
    <property type="molecule type" value="Genomic_DNA"/>
</dbReference>
<feature type="domain" description="VWFA" evidence="12">
    <location>
        <begin position="298"/>
        <end position="481"/>
    </location>
</feature>
<dbReference type="PANTHER" id="PTHR10338:SF115">
    <property type="entry name" value="INTER-ALPHA-TRYPSIN INHIBITOR HEAVY CHAIN H3"/>
    <property type="match status" value="1"/>
</dbReference>
<dbReference type="Proteomes" id="UP001187415">
    <property type="component" value="Unassembled WGS sequence"/>
</dbReference>
<protein>
    <recommendedName>
        <fullName evidence="10">Inter-alpha-trypsin inhibitor heavy chain H3</fullName>
    </recommendedName>
</protein>
<reference evidence="14" key="1">
    <citation type="submission" date="2023-07" db="EMBL/GenBank/DDBJ databases">
        <title>Chromosome-level Genome Assembly of Striped Snakehead (Channa striata).</title>
        <authorList>
            <person name="Liu H."/>
        </authorList>
    </citation>
    <scope>NUCLEOTIDE SEQUENCE</scope>
    <source>
        <strain evidence="14">Gz</strain>
        <tissue evidence="14">Muscle</tissue>
    </source>
</reference>
<dbReference type="PANTHER" id="PTHR10338">
    <property type="entry name" value="INTER-ALPHA-TRYPSIN INHIBITOR HEAVY CHAIN FAMILY MEMBER"/>
    <property type="match status" value="1"/>
</dbReference>
<feature type="chain" id="PRO_5041686264" description="Inter-alpha-trypsin inhibitor heavy chain H3" evidence="11">
    <location>
        <begin position="27"/>
        <end position="911"/>
    </location>
</feature>
<evidence type="ECO:0000256" key="8">
    <source>
        <dbReference type="ARBA" id="ARBA00023180"/>
    </source>
</evidence>
<comment type="caution">
    <text evidence="14">The sequence shown here is derived from an EMBL/GenBank/DDBJ whole genome shotgun (WGS) entry which is preliminary data.</text>
</comment>
<evidence type="ECO:0000259" key="13">
    <source>
        <dbReference type="PROSITE" id="PS51468"/>
    </source>
</evidence>
<evidence type="ECO:0000313" key="14">
    <source>
        <dbReference type="EMBL" id="KAK2862468.1"/>
    </source>
</evidence>
<dbReference type="InterPro" id="IPR010600">
    <property type="entry name" value="ITI_HC_C"/>
</dbReference>
<dbReference type="Pfam" id="PF08487">
    <property type="entry name" value="VIT"/>
    <property type="match status" value="1"/>
</dbReference>
<keyword evidence="5 11" id="KW-0732">Signal</keyword>
<evidence type="ECO:0000256" key="6">
    <source>
        <dbReference type="ARBA" id="ARBA00022900"/>
    </source>
</evidence>
<evidence type="ECO:0000256" key="11">
    <source>
        <dbReference type="SAM" id="SignalP"/>
    </source>
</evidence>
<proteinExistence type="inferred from homology"/>
<dbReference type="Pfam" id="PF00092">
    <property type="entry name" value="VWA"/>
    <property type="match status" value="1"/>
</dbReference>
<dbReference type="GO" id="GO:0004867">
    <property type="term" value="F:serine-type endopeptidase inhibitor activity"/>
    <property type="evidence" value="ECO:0007669"/>
    <property type="project" value="UniProtKB-KW"/>
</dbReference>
<dbReference type="PROSITE" id="PS51468">
    <property type="entry name" value="VIT"/>
    <property type="match status" value="1"/>
</dbReference>
<dbReference type="Gene3D" id="3.40.50.410">
    <property type="entry name" value="von Willebrand factor, type A domain"/>
    <property type="match status" value="1"/>
</dbReference>
<dbReference type="SUPFAM" id="SSF53300">
    <property type="entry name" value="vWA-like"/>
    <property type="match status" value="1"/>
</dbReference>
<comment type="similarity">
    <text evidence="2">Belongs to the ITIH family.</text>
</comment>
<dbReference type="InterPro" id="IPR002035">
    <property type="entry name" value="VWF_A"/>
</dbReference>
<keyword evidence="3" id="KW-0964">Secreted</keyword>
<evidence type="ECO:0000313" key="15">
    <source>
        <dbReference type="Proteomes" id="UP001187415"/>
    </source>
</evidence>
<keyword evidence="15" id="KW-1185">Reference proteome</keyword>
<evidence type="ECO:0000256" key="4">
    <source>
        <dbReference type="ARBA" id="ARBA00022690"/>
    </source>
</evidence>
<dbReference type="PROSITE" id="PS50234">
    <property type="entry name" value="VWFA"/>
    <property type="match status" value="1"/>
</dbReference>
<keyword evidence="4" id="KW-0646">Protease inhibitor</keyword>
<dbReference type="CDD" id="cd01461">
    <property type="entry name" value="vWA_interalpha_trypsin_inhibitor"/>
    <property type="match status" value="1"/>
</dbReference>
<sequence>MSGLLGVRLLLLLGCACVWLPGLTQAALVISRDHGAQPETRGAARLLQRRSTNEATVEVYSVTVDCTVTSRFAHTVMTSKALNKANSSQEIFFEVELPKTAFITNFSMEIEGQVYVGEVKEKEKAKKQYEKAVSSGQTAGLVKASGRKMEKFSVSVNVASKSEVTFILTYEELLQRKLGQYEILTRVKPKSLVQEFKIVTNIYEPQGIAFVDAHATFLSNELLPLLEKTVTDKKARISFSPTMEQQRTCPGCDGTLIDGDFLIKYDVNRAGDLGDIQLVNGYFVHFFAPPKLPRVPKNVVFVIDRSGSMSGRKIVQTREALLAILKDLNEEDYFALIQFDHHISSWKESLTKANMDNVAEAMVYVKNIRDAGGTDINGALLRGVNMLVKDRQDKKLPERSVDMIILLTDGMPNSGESNTFRIQENVRAAIGGNMSLFCLGFGNDVDYSFLDVMSKQNKGLARRIFEASDATLQLQGFYEEVANPLLSEVDLRYPDNAVDVLTTKHFNQLFNGSEIVVAGRLKDNELNNFLVEVYGQGFEEDFTVQGQASVVDWGVLYPDEDYIFGDFTERLWAYLTIQQLLDKSQTGAPEEKANATAKALEMSLQYSFVTPLTSMVVTKPETEDGTESPLIADKLTEEQRQQAERMLPRYSSPASYRPPPQPTYLVDGDPHFIIELPDKNDALCFNINDRPGTIFNLVRDPKSGILVNGQIIGDKKIPPNGKIHTYFWRFGIVHQTLGLRLEVSTQDISVFQDGKRVHLLWSDTASLKGPNMDLLVTKDRSLTVTLKDSVKFVILLHKVWQKHPYHRDYLGFYTLDTHLFSSSVHGLLGQFYNGIEFEVTDLRPGAVPEKPDATMYVKGQELNVTRGWQRDFRRDVKNGEEVPCWFIHNNATGLIDGDATDYIVSGLFKSV</sequence>
<keyword evidence="8" id="KW-0325">Glycoprotein</keyword>
<evidence type="ECO:0000256" key="5">
    <source>
        <dbReference type="ARBA" id="ARBA00022729"/>
    </source>
</evidence>
<organism evidence="14 15">
    <name type="scientific">Channa striata</name>
    <name type="common">Snakehead murrel</name>
    <name type="synonym">Ophicephalus striatus</name>
    <dbReference type="NCBI Taxonomy" id="64152"/>
    <lineage>
        <taxon>Eukaryota</taxon>
        <taxon>Metazoa</taxon>
        <taxon>Chordata</taxon>
        <taxon>Craniata</taxon>
        <taxon>Vertebrata</taxon>
        <taxon>Euteleostomi</taxon>
        <taxon>Actinopterygii</taxon>
        <taxon>Neopterygii</taxon>
        <taxon>Teleostei</taxon>
        <taxon>Neoteleostei</taxon>
        <taxon>Acanthomorphata</taxon>
        <taxon>Anabantaria</taxon>
        <taxon>Anabantiformes</taxon>
        <taxon>Channoidei</taxon>
        <taxon>Channidae</taxon>
        <taxon>Channa</taxon>
    </lineage>
</organism>
<dbReference type="GO" id="GO:0030212">
    <property type="term" value="P:hyaluronan metabolic process"/>
    <property type="evidence" value="ECO:0007669"/>
    <property type="project" value="InterPro"/>
</dbReference>
<feature type="domain" description="VIT" evidence="13">
    <location>
        <begin position="43"/>
        <end position="172"/>
    </location>
</feature>
<evidence type="ECO:0000256" key="3">
    <source>
        <dbReference type="ARBA" id="ARBA00022525"/>
    </source>
</evidence>
<comment type="subcellular location">
    <subcellularLocation>
        <location evidence="1">Secreted</location>
    </subcellularLocation>
</comment>
<evidence type="ECO:0000259" key="12">
    <source>
        <dbReference type="PROSITE" id="PS50234"/>
    </source>
</evidence>
<evidence type="ECO:0000256" key="2">
    <source>
        <dbReference type="ARBA" id="ARBA00010158"/>
    </source>
</evidence>
<dbReference type="SMART" id="SM00609">
    <property type="entry name" value="VIT"/>
    <property type="match status" value="1"/>
</dbReference>
<feature type="signal peptide" evidence="11">
    <location>
        <begin position="1"/>
        <end position="26"/>
    </location>
</feature>
<dbReference type="InterPro" id="IPR036465">
    <property type="entry name" value="vWFA_dom_sf"/>
</dbReference>
<comment type="function">
    <text evidence="9">May act as a carrier of hyaluronan in serum or as a binding protein between hyaluronan and other matrix protein, including those on cell surfaces in tissues to regulate the localization, synthesis and degradation of hyaluronan which are essential to cells undergoing biological processes.</text>
</comment>
<dbReference type="AlphaFoldDB" id="A0AA88NSF7"/>
<name>A0AA88NSF7_CHASR</name>
<keyword evidence="6" id="KW-0722">Serine protease inhibitor</keyword>
<dbReference type="InterPro" id="IPR013694">
    <property type="entry name" value="VIT"/>
</dbReference>
<evidence type="ECO:0000256" key="7">
    <source>
        <dbReference type="ARBA" id="ARBA00022974"/>
    </source>
</evidence>
<dbReference type="SMART" id="SM00327">
    <property type="entry name" value="VWA"/>
    <property type="match status" value="1"/>
</dbReference>
<dbReference type="InterPro" id="IPR050934">
    <property type="entry name" value="ITIH"/>
</dbReference>
<keyword evidence="7" id="KW-0654">Proteoglycan</keyword>